<feature type="non-terminal residue" evidence="1">
    <location>
        <position position="60"/>
    </location>
</feature>
<gene>
    <name evidence="1" type="ORF">CSKR_200595</name>
</gene>
<protein>
    <submittedName>
        <fullName evidence="1">Uncharacterized protein</fullName>
    </submittedName>
</protein>
<reference evidence="1 2" key="2">
    <citation type="journal article" date="2021" name="Genomics">
        <title>High-quality reference genome for Clonorchis sinensis.</title>
        <authorList>
            <person name="Young N.D."/>
            <person name="Stroehlein A.J."/>
            <person name="Kinkar L."/>
            <person name="Wang T."/>
            <person name="Sohn W.M."/>
            <person name="Chang B.C.H."/>
            <person name="Kaur P."/>
            <person name="Weisz D."/>
            <person name="Dudchenko O."/>
            <person name="Aiden E.L."/>
            <person name="Korhonen P.K."/>
            <person name="Gasser R.B."/>
        </authorList>
    </citation>
    <scope>NUCLEOTIDE SEQUENCE [LARGE SCALE GENOMIC DNA]</scope>
    <source>
        <strain evidence="1">Cs-k2</strain>
    </source>
</reference>
<proteinExistence type="predicted"/>
<name>A0A8T1MEI0_CLOSI</name>
<evidence type="ECO:0000313" key="1">
    <source>
        <dbReference type="EMBL" id="KAG5447787.1"/>
    </source>
</evidence>
<keyword evidence="2" id="KW-1185">Reference proteome</keyword>
<feature type="non-terminal residue" evidence="1">
    <location>
        <position position="1"/>
    </location>
</feature>
<organism evidence="1 2">
    <name type="scientific">Clonorchis sinensis</name>
    <name type="common">Chinese liver fluke</name>
    <dbReference type="NCBI Taxonomy" id="79923"/>
    <lineage>
        <taxon>Eukaryota</taxon>
        <taxon>Metazoa</taxon>
        <taxon>Spiralia</taxon>
        <taxon>Lophotrochozoa</taxon>
        <taxon>Platyhelminthes</taxon>
        <taxon>Trematoda</taxon>
        <taxon>Digenea</taxon>
        <taxon>Opisthorchiida</taxon>
        <taxon>Opisthorchiata</taxon>
        <taxon>Opisthorchiidae</taxon>
        <taxon>Clonorchis</taxon>
    </lineage>
</organism>
<dbReference type="Proteomes" id="UP000286415">
    <property type="component" value="Unassembled WGS sequence"/>
</dbReference>
<accession>A0A8T1MEI0</accession>
<evidence type="ECO:0000313" key="2">
    <source>
        <dbReference type="Proteomes" id="UP000286415"/>
    </source>
</evidence>
<reference evidence="1 2" key="1">
    <citation type="journal article" date="2018" name="Biotechnol. Adv.">
        <title>Improved genomic resources and new bioinformatic workflow for the carcinogenic parasite Clonorchis sinensis: Biotechnological implications.</title>
        <authorList>
            <person name="Wang D."/>
            <person name="Korhonen P.K."/>
            <person name="Gasser R.B."/>
            <person name="Young N.D."/>
        </authorList>
    </citation>
    <scope>NUCLEOTIDE SEQUENCE [LARGE SCALE GENOMIC DNA]</scope>
    <source>
        <strain evidence="1">Cs-k2</strain>
    </source>
</reference>
<dbReference type="EMBL" id="NIRI02000042">
    <property type="protein sequence ID" value="KAG5447787.1"/>
    <property type="molecule type" value="Genomic_DNA"/>
</dbReference>
<comment type="caution">
    <text evidence="1">The sequence shown here is derived from an EMBL/GenBank/DDBJ whole genome shotgun (WGS) entry which is preliminary data.</text>
</comment>
<dbReference type="AlphaFoldDB" id="A0A8T1MEI0"/>
<sequence>STLPTSEFGCIRNQRNDRFLELDKPPSNRWPECLMVLCEMSRMQWRMGTLHSRHRVEYHR</sequence>